<accession>A0A642PKZ5</accession>
<evidence type="ECO:0000313" key="2">
    <source>
        <dbReference type="EMBL" id="KAA5379423.1"/>
    </source>
</evidence>
<gene>
    <name evidence="2" type="ORF">F2Y44_21415</name>
</gene>
<proteinExistence type="predicted"/>
<dbReference type="AlphaFoldDB" id="A0A642PKZ5"/>
<feature type="region of interest" description="Disordered" evidence="1">
    <location>
        <begin position="218"/>
        <end position="245"/>
    </location>
</feature>
<dbReference type="Pfam" id="PF12099">
    <property type="entry name" value="DUF3575"/>
    <property type="match status" value="1"/>
</dbReference>
<comment type="caution">
    <text evidence="2">The sequence shown here is derived from an EMBL/GenBank/DDBJ whole genome shotgun (WGS) entry which is preliminary data.</text>
</comment>
<organism evidence="2">
    <name type="scientific">Phocaeicola dorei</name>
    <dbReference type="NCBI Taxonomy" id="357276"/>
    <lineage>
        <taxon>Bacteria</taxon>
        <taxon>Pseudomonadati</taxon>
        <taxon>Bacteroidota</taxon>
        <taxon>Bacteroidia</taxon>
        <taxon>Bacteroidales</taxon>
        <taxon>Bacteroidaceae</taxon>
        <taxon>Phocaeicola</taxon>
    </lineage>
</organism>
<sequence>MFLSLLPEYVKSIHKETMIRRMKRTGFTLLLALLALAGKAQDKAAATADTAFVFRFVPRKDVFYVPYAGNQTELNRLCAVLQAHIDHLRAGRMYISVSSYAATGNDETTAQRMAYLRSSRVKSELIQRMGITEQMFVTDRRIATPYADSLREVVVVAFPAGVEKIERIAGTKAAETVRSYYREIEEQQQTEAHARLAAEQQKQQELAAREAAASREAEAALRKAAEAEEQRRTEDERRRLEAEEQARLSAEAKPYTFALRANLLRWATLTPDLGIEWRVNRHVGILVNGSWTSWSWSDKDRRYALWKVSPEVRYYIDKEKRGYLGVMYHIGEFNYKLGETGKQGDYQGGGITGGYTLPLNSRLSLDFHAGIGYTHAEYDKYRVTDGVRVRGENQTKNHWGINQLGVTLVWSVN</sequence>
<dbReference type="SUPFAM" id="SSF103515">
    <property type="entry name" value="Autotransporter"/>
    <property type="match status" value="1"/>
</dbReference>
<dbReference type="InterPro" id="IPR036709">
    <property type="entry name" value="Autotransporte_beta_dom_sf"/>
</dbReference>
<protein>
    <submittedName>
        <fullName evidence="2">DUF3575 domain-containing protein</fullName>
    </submittedName>
</protein>
<dbReference type="InterPro" id="IPR021958">
    <property type="entry name" value="DUF3575"/>
</dbReference>
<reference evidence="2" key="1">
    <citation type="journal article" date="2019" name="Nat. Med.">
        <title>A library of human gut bacterial isolates paired with longitudinal multiomics data enables mechanistic microbiome research.</title>
        <authorList>
            <person name="Poyet M."/>
            <person name="Groussin M."/>
            <person name="Gibbons S.M."/>
            <person name="Avila-Pacheco J."/>
            <person name="Jiang X."/>
            <person name="Kearney S.M."/>
            <person name="Perrotta A.R."/>
            <person name="Berdy B."/>
            <person name="Zhao S."/>
            <person name="Lieberman T.D."/>
            <person name="Swanson P.K."/>
            <person name="Smith M."/>
            <person name="Roesemann S."/>
            <person name="Alexander J.E."/>
            <person name="Rich S.A."/>
            <person name="Livny J."/>
            <person name="Vlamakis H."/>
            <person name="Clish C."/>
            <person name="Bullock K."/>
            <person name="Deik A."/>
            <person name="Scott J."/>
            <person name="Pierce K.A."/>
            <person name="Xavier R.J."/>
            <person name="Alm E.J."/>
        </authorList>
    </citation>
    <scope>NUCLEOTIDE SEQUENCE [LARGE SCALE GENOMIC DNA]</scope>
    <source>
        <strain evidence="2">BIOML-A8</strain>
    </source>
</reference>
<evidence type="ECO:0000256" key="1">
    <source>
        <dbReference type="SAM" id="MobiDB-lite"/>
    </source>
</evidence>
<name>A0A642PKZ5_9BACT</name>
<dbReference type="EMBL" id="VVZE01000041">
    <property type="protein sequence ID" value="KAA5379423.1"/>
    <property type="molecule type" value="Genomic_DNA"/>
</dbReference>